<reference evidence="5 6" key="1">
    <citation type="submission" date="2017-03" db="EMBL/GenBank/DDBJ databases">
        <title>Genomes of endolithic fungi from Antarctica.</title>
        <authorList>
            <person name="Coleine C."/>
            <person name="Masonjones S."/>
            <person name="Stajich J.E."/>
        </authorList>
    </citation>
    <scope>NUCLEOTIDE SEQUENCE [LARGE SCALE GENOMIC DNA]</scope>
    <source>
        <strain evidence="5 6">CCFEE 5187</strain>
    </source>
</reference>
<evidence type="ECO:0000256" key="2">
    <source>
        <dbReference type="ARBA" id="ARBA00022857"/>
    </source>
</evidence>
<gene>
    <name evidence="5" type="ORF">B0A49_00513</name>
</gene>
<dbReference type="EMBL" id="NAJN01000047">
    <property type="protein sequence ID" value="TKA80776.1"/>
    <property type="molecule type" value="Genomic_DNA"/>
</dbReference>
<keyword evidence="6" id="KW-1185">Reference proteome</keyword>
<organism evidence="5 6">
    <name type="scientific">Cryomyces minteri</name>
    <dbReference type="NCBI Taxonomy" id="331657"/>
    <lineage>
        <taxon>Eukaryota</taxon>
        <taxon>Fungi</taxon>
        <taxon>Dikarya</taxon>
        <taxon>Ascomycota</taxon>
        <taxon>Pezizomycotina</taxon>
        <taxon>Dothideomycetes</taxon>
        <taxon>Dothideomycetes incertae sedis</taxon>
        <taxon>Cryomyces</taxon>
    </lineage>
</organism>
<dbReference type="STRING" id="331657.A0A4U0XWD4"/>
<evidence type="ECO:0000256" key="1">
    <source>
        <dbReference type="ARBA" id="ARBA00006484"/>
    </source>
</evidence>
<dbReference type="Gene3D" id="3.40.50.720">
    <property type="entry name" value="NAD(P)-binding Rossmann-like Domain"/>
    <property type="match status" value="1"/>
</dbReference>
<dbReference type="InterPro" id="IPR020904">
    <property type="entry name" value="Sc_DH/Rdtase_CS"/>
</dbReference>
<dbReference type="AlphaFoldDB" id="A0A4U0XWD4"/>
<dbReference type="GO" id="GO:0016616">
    <property type="term" value="F:oxidoreductase activity, acting on the CH-OH group of donors, NAD or NADP as acceptor"/>
    <property type="evidence" value="ECO:0007669"/>
    <property type="project" value="TreeGrafter"/>
</dbReference>
<comment type="caution">
    <text evidence="5">The sequence shown here is derived from an EMBL/GenBank/DDBJ whole genome shotgun (WGS) entry which is preliminary data.</text>
</comment>
<proteinExistence type="inferred from homology"/>
<evidence type="ECO:0000256" key="4">
    <source>
        <dbReference type="RuleBase" id="RU000363"/>
    </source>
</evidence>
<sequence>MATYRDIVKPGHHSYVVGDIGSRRFWEEAAKSSTVLPSVESGTGRQVQGPLVSDVDVLVNAAGVTNSSLLMRADPGKLEEVVQTNLMGTIWASRSLAKRMLAKRKSDRPAVTENESLDPTFKDRRGGCIINVSSLLGVSGGKGAAAYAASKAGVLGLTRALAAELGPAGIRVNAIVPGYINTDMTSGMSPETRQKLTDAIPLRPFGTPEEVAEAAVFLATNEYASNCTINLDGGLSATVHFTS</sequence>
<dbReference type="PRINTS" id="PR00081">
    <property type="entry name" value="GDHRDH"/>
</dbReference>
<dbReference type="InterPro" id="IPR002347">
    <property type="entry name" value="SDR_fam"/>
</dbReference>
<dbReference type="GO" id="GO:0006633">
    <property type="term" value="P:fatty acid biosynthetic process"/>
    <property type="evidence" value="ECO:0007669"/>
    <property type="project" value="TreeGrafter"/>
</dbReference>
<dbReference type="SUPFAM" id="SSF51735">
    <property type="entry name" value="NAD(P)-binding Rossmann-fold domains"/>
    <property type="match status" value="1"/>
</dbReference>
<dbReference type="Pfam" id="PF00106">
    <property type="entry name" value="adh_short"/>
    <property type="match status" value="1"/>
</dbReference>
<keyword evidence="2" id="KW-0521">NADP</keyword>
<evidence type="ECO:0000313" key="5">
    <source>
        <dbReference type="EMBL" id="TKA80776.1"/>
    </source>
</evidence>
<keyword evidence="3" id="KW-0560">Oxidoreductase</keyword>
<accession>A0A4U0XWD4</accession>
<comment type="similarity">
    <text evidence="1 4">Belongs to the short-chain dehydrogenases/reductases (SDR) family.</text>
</comment>
<dbReference type="PROSITE" id="PS00061">
    <property type="entry name" value="ADH_SHORT"/>
    <property type="match status" value="1"/>
</dbReference>
<evidence type="ECO:0000313" key="6">
    <source>
        <dbReference type="Proteomes" id="UP000308768"/>
    </source>
</evidence>
<dbReference type="GO" id="GO:0048038">
    <property type="term" value="F:quinone binding"/>
    <property type="evidence" value="ECO:0007669"/>
    <property type="project" value="TreeGrafter"/>
</dbReference>
<dbReference type="Proteomes" id="UP000308768">
    <property type="component" value="Unassembled WGS sequence"/>
</dbReference>
<protein>
    <recommendedName>
        <fullName evidence="7">3-oxoacyl-[acyl-carrier-protein] reductase FabG</fullName>
    </recommendedName>
</protein>
<dbReference type="PRINTS" id="PR00080">
    <property type="entry name" value="SDRFAMILY"/>
</dbReference>
<dbReference type="OrthoDB" id="1669814at2759"/>
<dbReference type="InterPro" id="IPR036291">
    <property type="entry name" value="NAD(P)-bd_dom_sf"/>
</dbReference>
<evidence type="ECO:0000256" key="3">
    <source>
        <dbReference type="ARBA" id="ARBA00023002"/>
    </source>
</evidence>
<evidence type="ECO:0008006" key="7">
    <source>
        <dbReference type="Google" id="ProtNLM"/>
    </source>
</evidence>
<dbReference type="PANTHER" id="PTHR42760:SF133">
    <property type="entry name" value="3-OXOACYL-[ACYL-CARRIER-PROTEIN] REDUCTASE"/>
    <property type="match status" value="1"/>
</dbReference>
<dbReference type="PANTHER" id="PTHR42760">
    <property type="entry name" value="SHORT-CHAIN DEHYDROGENASES/REDUCTASES FAMILY MEMBER"/>
    <property type="match status" value="1"/>
</dbReference>
<name>A0A4U0XWD4_9PEZI</name>
<dbReference type="Pfam" id="PF13561">
    <property type="entry name" value="adh_short_C2"/>
    <property type="match status" value="1"/>
</dbReference>